<dbReference type="EMBL" id="FN655474">
    <property type="protein sequence ID" value="CBY39235.1"/>
    <property type="molecule type" value="Genomic_DNA"/>
</dbReference>
<sequence length="228" mass="26228">MDTFNDCLAELPIEKEISESINKNMRVPRSLNLRENVPLDEQIPQPSADLEMRAPKMIAPYEDDDCGGTELDHPVGLGSPSMVWEAQYDFMNADDDYSMRAPARNIRADSLVVEEFLDEIQEFNSSFQEFIPQSQSQEVCPDPSGRQMRERQSTPKPRIMSPRPLAQEAEQQIDELFTQNLEIHDYLAEFEKRVTKLENNEYTACDYCFMGSVITLSGICLWQCFKKP</sequence>
<dbReference type="AlphaFoldDB" id="E4YUU6"/>
<gene>
    <name evidence="2" type="ORF">GSOID_T00019787001</name>
</gene>
<name>E4YUU6_OIKDI</name>
<reference evidence="2" key="1">
    <citation type="journal article" date="2010" name="Science">
        <title>Plasticity of animal genome architecture unmasked by rapid evolution of a pelagic tunicate.</title>
        <authorList>
            <person name="Denoeud F."/>
            <person name="Henriet S."/>
            <person name="Mungpakdee S."/>
            <person name="Aury J.M."/>
            <person name="Da Silva C."/>
            <person name="Brinkmann H."/>
            <person name="Mikhaleva J."/>
            <person name="Olsen L.C."/>
            <person name="Jubin C."/>
            <person name="Canestro C."/>
            <person name="Bouquet J.M."/>
            <person name="Danks G."/>
            <person name="Poulain J."/>
            <person name="Campsteijn C."/>
            <person name="Adamski M."/>
            <person name="Cross I."/>
            <person name="Yadetie F."/>
            <person name="Muffato M."/>
            <person name="Louis A."/>
            <person name="Butcher S."/>
            <person name="Tsagkogeorga G."/>
            <person name="Konrad A."/>
            <person name="Singh S."/>
            <person name="Jensen M.F."/>
            <person name="Cong E.H."/>
            <person name="Eikeseth-Otteraa H."/>
            <person name="Noel B."/>
            <person name="Anthouard V."/>
            <person name="Porcel B.M."/>
            <person name="Kachouri-Lafond R."/>
            <person name="Nishino A."/>
            <person name="Ugolini M."/>
            <person name="Chourrout P."/>
            <person name="Nishida H."/>
            <person name="Aasland R."/>
            <person name="Huzurbazar S."/>
            <person name="Westhof E."/>
            <person name="Delsuc F."/>
            <person name="Lehrach H."/>
            <person name="Reinhardt R."/>
            <person name="Weissenbach J."/>
            <person name="Roy S.W."/>
            <person name="Artiguenave F."/>
            <person name="Postlethwait J.H."/>
            <person name="Manak J.R."/>
            <person name="Thompson E.M."/>
            <person name="Jaillon O."/>
            <person name="Du Pasquier L."/>
            <person name="Boudinot P."/>
            <person name="Liberles D.A."/>
            <person name="Volff J.N."/>
            <person name="Philippe H."/>
            <person name="Lenhard B."/>
            <person name="Roest Crollius H."/>
            <person name="Wincker P."/>
            <person name="Chourrout D."/>
        </authorList>
    </citation>
    <scope>NUCLEOTIDE SEQUENCE [LARGE SCALE GENOMIC DNA]</scope>
</reference>
<feature type="region of interest" description="Disordered" evidence="1">
    <location>
        <begin position="132"/>
        <end position="163"/>
    </location>
</feature>
<accession>E4YUU6</accession>
<dbReference type="Proteomes" id="UP000011014">
    <property type="component" value="Unassembled WGS sequence"/>
</dbReference>
<protein>
    <submittedName>
        <fullName evidence="2">Uncharacterized protein</fullName>
    </submittedName>
</protein>
<organism evidence="2">
    <name type="scientific">Oikopleura dioica</name>
    <name type="common">Tunicate</name>
    <dbReference type="NCBI Taxonomy" id="34765"/>
    <lineage>
        <taxon>Eukaryota</taxon>
        <taxon>Metazoa</taxon>
        <taxon>Chordata</taxon>
        <taxon>Tunicata</taxon>
        <taxon>Appendicularia</taxon>
        <taxon>Copelata</taxon>
        <taxon>Oikopleuridae</taxon>
        <taxon>Oikopleura</taxon>
    </lineage>
</organism>
<evidence type="ECO:0000313" key="2">
    <source>
        <dbReference type="EMBL" id="CBY39235.1"/>
    </source>
</evidence>
<proteinExistence type="predicted"/>
<evidence type="ECO:0000256" key="1">
    <source>
        <dbReference type="SAM" id="MobiDB-lite"/>
    </source>
</evidence>